<gene>
    <name evidence="3" type="ORF">CTI12_AA378740</name>
</gene>
<dbReference type="EMBL" id="PKPP01005243">
    <property type="protein sequence ID" value="PWA60847.1"/>
    <property type="molecule type" value="Genomic_DNA"/>
</dbReference>
<keyword evidence="4" id="KW-1185">Reference proteome</keyword>
<evidence type="ECO:0000313" key="3">
    <source>
        <dbReference type="EMBL" id="PWA60847.1"/>
    </source>
</evidence>
<dbReference type="InterPro" id="IPR001810">
    <property type="entry name" value="F-box_dom"/>
</dbReference>
<dbReference type="InterPro" id="IPR036047">
    <property type="entry name" value="F-box-like_dom_sf"/>
</dbReference>
<dbReference type="SUPFAM" id="SSF81383">
    <property type="entry name" value="F-box domain"/>
    <property type="match status" value="1"/>
</dbReference>
<name>A0A2U1MHW3_ARTAN</name>
<proteinExistence type="predicted"/>
<dbReference type="Pfam" id="PF03478">
    <property type="entry name" value="Beta-prop_KIB1-4"/>
    <property type="match status" value="1"/>
</dbReference>
<dbReference type="PANTHER" id="PTHR45463">
    <property type="entry name" value="OS09G0392200 PROTEIN"/>
    <property type="match status" value="1"/>
</dbReference>
<accession>A0A2U1MHW3</accession>
<dbReference type="AlphaFoldDB" id="A0A2U1MHW3"/>
<protein>
    <submittedName>
        <fullName evidence="3">F-box domain-containing protein</fullName>
    </submittedName>
</protein>
<dbReference type="OrthoDB" id="784120at2759"/>
<dbReference type="InterPro" id="IPR005174">
    <property type="entry name" value="KIB1-4_b-propeller"/>
</dbReference>
<organism evidence="3 4">
    <name type="scientific">Artemisia annua</name>
    <name type="common">Sweet wormwood</name>
    <dbReference type="NCBI Taxonomy" id="35608"/>
    <lineage>
        <taxon>Eukaryota</taxon>
        <taxon>Viridiplantae</taxon>
        <taxon>Streptophyta</taxon>
        <taxon>Embryophyta</taxon>
        <taxon>Tracheophyta</taxon>
        <taxon>Spermatophyta</taxon>
        <taxon>Magnoliopsida</taxon>
        <taxon>eudicotyledons</taxon>
        <taxon>Gunneridae</taxon>
        <taxon>Pentapetalae</taxon>
        <taxon>asterids</taxon>
        <taxon>campanulids</taxon>
        <taxon>Asterales</taxon>
        <taxon>Asteraceae</taxon>
        <taxon>Asteroideae</taxon>
        <taxon>Anthemideae</taxon>
        <taxon>Artemisiinae</taxon>
        <taxon>Artemisia</taxon>
    </lineage>
</organism>
<dbReference type="Pfam" id="PF00646">
    <property type="entry name" value="F-box"/>
    <property type="match status" value="1"/>
</dbReference>
<evidence type="ECO:0000259" key="2">
    <source>
        <dbReference type="Pfam" id="PF03478"/>
    </source>
</evidence>
<dbReference type="PANTHER" id="PTHR45463:SF8">
    <property type="entry name" value="OS09G0392200 PROTEIN"/>
    <property type="match status" value="1"/>
</dbReference>
<evidence type="ECO:0000259" key="1">
    <source>
        <dbReference type="Pfam" id="PF00646"/>
    </source>
</evidence>
<evidence type="ECO:0000313" key="4">
    <source>
        <dbReference type="Proteomes" id="UP000245207"/>
    </source>
</evidence>
<dbReference type="STRING" id="35608.A0A2U1MHW3"/>
<feature type="domain" description="KIB1-4 beta-propeller" evidence="2">
    <location>
        <begin position="71"/>
        <end position="209"/>
    </location>
</feature>
<comment type="caution">
    <text evidence="3">The sequence shown here is derived from an EMBL/GenBank/DDBJ whole genome shotgun (WGS) entry which is preliminary data.</text>
</comment>
<reference evidence="3 4" key="1">
    <citation type="journal article" date="2018" name="Mol. Plant">
        <title>The genome of Artemisia annua provides insight into the evolution of Asteraceae family and artemisinin biosynthesis.</title>
        <authorList>
            <person name="Shen Q."/>
            <person name="Zhang L."/>
            <person name="Liao Z."/>
            <person name="Wang S."/>
            <person name="Yan T."/>
            <person name="Shi P."/>
            <person name="Liu M."/>
            <person name="Fu X."/>
            <person name="Pan Q."/>
            <person name="Wang Y."/>
            <person name="Lv Z."/>
            <person name="Lu X."/>
            <person name="Zhang F."/>
            <person name="Jiang W."/>
            <person name="Ma Y."/>
            <person name="Chen M."/>
            <person name="Hao X."/>
            <person name="Li L."/>
            <person name="Tang Y."/>
            <person name="Lv G."/>
            <person name="Zhou Y."/>
            <person name="Sun X."/>
            <person name="Brodelius P.E."/>
            <person name="Rose J.K.C."/>
            <person name="Tang K."/>
        </authorList>
    </citation>
    <scope>NUCLEOTIDE SEQUENCE [LARGE SCALE GENOMIC DNA]</scope>
    <source>
        <strain evidence="4">cv. Huhao1</strain>
        <tissue evidence="3">Leaf</tissue>
    </source>
</reference>
<dbReference type="Proteomes" id="UP000245207">
    <property type="component" value="Unassembled WGS sequence"/>
</dbReference>
<sequence length="310" mass="35521">MDRYRPWSDLPVELLSPIADQLALIELLSFRGTCKGFRSASTEASAKNGSETPWLIFHKDDSSECVIYNQHNSKAYKRNIPELQGAICLASYEGWLLLSKDETIFFFSPFSLAKIALPNFPNNQIDGLVGAFSHVPTSPQCIVSVISSIDETYVEVHTISKGENVWTRYKTPKRFSLKTTIVGATFDHENETFYYMDSGDSTLTFSVKDKVWKPYHIVNVEATSKDIELLPYRCKTRMFRDIIENIKKHEKAGLEDDEHVVVCGLTNNDVRPRPMVYCNEIVDVSPLKSRVRRAVWIQPRFFEADPNQHW</sequence>
<feature type="domain" description="F-box" evidence="1">
    <location>
        <begin position="7"/>
        <end position="41"/>
    </location>
</feature>